<proteinExistence type="predicted"/>
<comment type="caution">
    <text evidence="2">The sequence shown here is derived from an EMBL/GenBank/DDBJ whole genome shotgun (WGS) entry which is preliminary data.</text>
</comment>
<feature type="transmembrane region" description="Helical" evidence="1">
    <location>
        <begin position="12"/>
        <end position="32"/>
    </location>
</feature>
<evidence type="ECO:0000313" key="3">
    <source>
        <dbReference type="Proteomes" id="UP000050525"/>
    </source>
</evidence>
<name>A0A151PE77_ALLMI</name>
<keyword evidence="3" id="KW-1185">Reference proteome</keyword>
<protein>
    <submittedName>
        <fullName evidence="2">Uncharacterized protein</fullName>
    </submittedName>
</protein>
<reference evidence="2 3" key="1">
    <citation type="journal article" date="2012" name="Genome Biol.">
        <title>Sequencing three crocodilian genomes to illuminate the evolution of archosaurs and amniotes.</title>
        <authorList>
            <person name="St John J.A."/>
            <person name="Braun E.L."/>
            <person name="Isberg S.R."/>
            <person name="Miles L.G."/>
            <person name="Chong A.Y."/>
            <person name="Gongora J."/>
            <person name="Dalzell P."/>
            <person name="Moran C."/>
            <person name="Bed'hom B."/>
            <person name="Abzhanov A."/>
            <person name="Burgess S.C."/>
            <person name="Cooksey A.M."/>
            <person name="Castoe T.A."/>
            <person name="Crawford N.G."/>
            <person name="Densmore L.D."/>
            <person name="Drew J.C."/>
            <person name="Edwards S.V."/>
            <person name="Faircloth B.C."/>
            <person name="Fujita M.K."/>
            <person name="Greenwold M.J."/>
            <person name="Hoffmann F.G."/>
            <person name="Howard J.M."/>
            <person name="Iguchi T."/>
            <person name="Janes D.E."/>
            <person name="Khan S.Y."/>
            <person name="Kohno S."/>
            <person name="de Koning A.J."/>
            <person name="Lance S.L."/>
            <person name="McCarthy F.M."/>
            <person name="McCormack J.E."/>
            <person name="Merchant M.E."/>
            <person name="Peterson D.G."/>
            <person name="Pollock D.D."/>
            <person name="Pourmand N."/>
            <person name="Raney B.J."/>
            <person name="Roessler K.A."/>
            <person name="Sanford J.R."/>
            <person name="Sawyer R.H."/>
            <person name="Schmidt C.J."/>
            <person name="Triplett E.W."/>
            <person name="Tuberville T.D."/>
            <person name="Venegas-Anaya M."/>
            <person name="Howard J.T."/>
            <person name="Jarvis E.D."/>
            <person name="Guillette L.J.Jr."/>
            <person name="Glenn T.C."/>
            <person name="Green R.E."/>
            <person name="Ray D.A."/>
        </authorList>
    </citation>
    <scope>NUCLEOTIDE SEQUENCE [LARGE SCALE GENOMIC DNA]</scope>
    <source>
        <strain evidence="2">KSC_2009_1</strain>
    </source>
</reference>
<gene>
    <name evidence="2" type="ORF">Y1Q_0019986</name>
</gene>
<keyword evidence="1" id="KW-0812">Transmembrane</keyword>
<organism evidence="2 3">
    <name type="scientific">Alligator mississippiensis</name>
    <name type="common">American alligator</name>
    <dbReference type="NCBI Taxonomy" id="8496"/>
    <lineage>
        <taxon>Eukaryota</taxon>
        <taxon>Metazoa</taxon>
        <taxon>Chordata</taxon>
        <taxon>Craniata</taxon>
        <taxon>Vertebrata</taxon>
        <taxon>Euteleostomi</taxon>
        <taxon>Archelosauria</taxon>
        <taxon>Archosauria</taxon>
        <taxon>Crocodylia</taxon>
        <taxon>Alligatoridae</taxon>
        <taxon>Alligatorinae</taxon>
        <taxon>Alligator</taxon>
    </lineage>
</organism>
<keyword evidence="1" id="KW-1133">Transmembrane helix</keyword>
<dbReference type="Proteomes" id="UP000050525">
    <property type="component" value="Unassembled WGS sequence"/>
</dbReference>
<evidence type="ECO:0000313" key="2">
    <source>
        <dbReference type="EMBL" id="KYO47279.1"/>
    </source>
</evidence>
<dbReference type="AlphaFoldDB" id="A0A151PE77"/>
<evidence type="ECO:0000256" key="1">
    <source>
        <dbReference type="SAM" id="Phobius"/>
    </source>
</evidence>
<dbReference type="EMBL" id="AKHW03000474">
    <property type="protein sequence ID" value="KYO47279.1"/>
    <property type="molecule type" value="Genomic_DNA"/>
</dbReference>
<keyword evidence="1" id="KW-0472">Membrane</keyword>
<sequence>MRGSQRSQADFLGTGRFALFGISFMTGIVRNWTIMVLSMSCCKSVPLHGHCRRAEGLLRLLSAERREPVSMGAGSRLVYPTDFSGDARDLNQSDRRQYPSPFAAAAHAWQEGNLNNMGGADDDQRQGRKARLLVSLTAFSLCKSALPLSETVPAASCMIVKHEVFCFSRCTA</sequence>
<accession>A0A151PE77</accession>